<dbReference type="InterPro" id="IPR000555">
    <property type="entry name" value="JAMM/MPN+_dom"/>
</dbReference>
<keyword evidence="3" id="KW-1185">Reference proteome</keyword>
<protein>
    <submittedName>
        <fullName evidence="2">MPN domain-containing protein</fullName>
    </submittedName>
</protein>
<name>A0A699YZH8_HAELA</name>
<dbReference type="PROSITE" id="PS50249">
    <property type="entry name" value="MPN"/>
    <property type="match status" value="1"/>
</dbReference>
<evidence type="ECO:0000313" key="3">
    <source>
        <dbReference type="Proteomes" id="UP000485058"/>
    </source>
</evidence>
<sequence>MHAWGEHGSAQPRHCAARTMLDRVDVTDEVMLACLTHAMTTEAEEVMGLLMGDIQDRVESSPEQMARCSAHAERLSRETGVRCRVVGWYHSHPHITVLPSHVD</sequence>
<dbReference type="GO" id="GO:0008237">
    <property type="term" value="F:metallopeptidase activity"/>
    <property type="evidence" value="ECO:0007669"/>
    <property type="project" value="InterPro"/>
</dbReference>
<evidence type="ECO:0000259" key="1">
    <source>
        <dbReference type="PROSITE" id="PS50249"/>
    </source>
</evidence>
<gene>
    <name evidence="2" type="ORF">HaLaN_08574</name>
</gene>
<dbReference type="SUPFAM" id="SSF102712">
    <property type="entry name" value="JAB1/MPN domain"/>
    <property type="match status" value="1"/>
</dbReference>
<reference evidence="2 3" key="1">
    <citation type="submission" date="2020-02" db="EMBL/GenBank/DDBJ databases">
        <title>Draft genome sequence of Haematococcus lacustris strain NIES-144.</title>
        <authorList>
            <person name="Morimoto D."/>
            <person name="Nakagawa S."/>
            <person name="Yoshida T."/>
            <person name="Sawayama S."/>
        </authorList>
    </citation>
    <scope>NUCLEOTIDE SEQUENCE [LARGE SCALE GENOMIC DNA]</scope>
    <source>
        <strain evidence="2 3">NIES-144</strain>
    </source>
</reference>
<comment type="caution">
    <text evidence="2">The sequence shown here is derived from an EMBL/GenBank/DDBJ whole genome shotgun (WGS) entry which is preliminary data.</text>
</comment>
<dbReference type="PANTHER" id="PTHR10410">
    <property type="entry name" value="EUKARYOTIC TRANSLATION INITIATION FACTOR 3 -RELATED"/>
    <property type="match status" value="1"/>
</dbReference>
<proteinExistence type="predicted"/>
<dbReference type="AlphaFoldDB" id="A0A699YZH8"/>
<feature type="non-terminal residue" evidence="2">
    <location>
        <position position="103"/>
    </location>
</feature>
<dbReference type="Proteomes" id="UP000485058">
    <property type="component" value="Unassembled WGS sequence"/>
</dbReference>
<dbReference type="Gene3D" id="3.40.140.10">
    <property type="entry name" value="Cytidine Deaminase, domain 2"/>
    <property type="match status" value="2"/>
</dbReference>
<evidence type="ECO:0000313" key="2">
    <source>
        <dbReference type="EMBL" id="GFH12818.1"/>
    </source>
</evidence>
<dbReference type="EMBL" id="BLLF01000543">
    <property type="protein sequence ID" value="GFH12818.1"/>
    <property type="molecule type" value="Genomic_DNA"/>
</dbReference>
<accession>A0A699YZH8</accession>
<dbReference type="InterPro" id="IPR050242">
    <property type="entry name" value="JAMM_MPN+_peptidase_M67A"/>
</dbReference>
<feature type="domain" description="MPN" evidence="1">
    <location>
        <begin position="24"/>
        <end position="103"/>
    </location>
</feature>
<organism evidence="2 3">
    <name type="scientific">Haematococcus lacustris</name>
    <name type="common">Green alga</name>
    <name type="synonym">Haematococcus pluvialis</name>
    <dbReference type="NCBI Taxonomy" id="44745"/>
    <lineage>
        <taxon>Eukaryota</taxon>
        <taxon>Viridiplantae</taxon>
        <taxon>Chlorophyta</taxon>
        <taxon>core chlorophytes</taxon>
        <taxon>Chlorophyceae</taxon>
        <taxon>CS clade</taxon>
        <taxon>Chlamydomonadales</taxon>
        <taxon>Haematococcaceae</taxon>
        <taxon>Haematococcus</taxon>
    </lineage>
</organism>
<dbReference type="InterPro" id="IPR037518">
    <property type="entry name" value="MPN"/>
</dbReference>
<dbReference type="Pfam" id="PF01398">
    <property type="entry name" value="JAB"/>
    <property type="match status" value="1"/>
</dbReference>